<accession>A0ABU4J9C7</accession>
<dbReference type="Proteomes" id="UP001284771">
    <property type="component" value="Unassembled WGS sequence"/>
</dbReference>
<keyword evidence="3" id="KW-1185">Reference proteome</keyword>
<feature type="compositionally biased region" description="Low complexity" evidence="1">
    <location>
        <begin position="37"/>
        <end position="80"/>
    </location>
</feature>
<evidence type="ECO:0000313" key="3">
    <source>
        <dbReference type="Proteomes" id="UP001284771"/>
    </source>
</evidence>
<proteinExistence type="predicted"/>
<gene>
    <name evidence="2" type="ORF">RIB56_15965</name>
</gene>
<feature type="region of interest" description="Disordered" evidence="1">
    <location>
        <begin position="37"/>
        <end position="96"/>
    </location>
</feature>
<reference evidence="3" key="1">
    <citation type="submission" date="2023-07" db="EMBL/GenBank/DDBJ databases">
        <title>Draft genomic sequences of Priestia flexa CCM isolated from the soil of an abandoned mine contaminated by free cyanide in the high Andean zone of Tacna, Peru.</title>
        <authorList>
            <person name="Caceda Quiroz C.J."/>
            <person name="Maraza Chooque G.J."/>
            <person name="Fora Quispe G.L."/>
            <person name="Carpio Mamani M."/>
        </authorList>
    </citation>
    <scope>NUCLEOTIDE SEQUENCE [LARGE SCALE GENOMIC DNA]</scope>
    <source>
        <strain evidence="3">CCM</strain>
    </source>
</reference>
<name>A0ABU4J9C7_9BACI</name>
<evidence type="ECO:0000256" key="1">
    <source>
        <dbReference type="SAM" id="MobiDB-lite"/>
    </source>
</evidence>
<organism evidence="2 3">
    <name type="scientific">Priestia flexa</name>
    <dbReference type="NCBI Taxonomy" id="86664"/>
    <lineage>
        <taxon>Bacteria</taxon>
        <taxon>Bacillati</taxon>
        <taxon>Bacillota</taxon>
        <taxon>Bacilli</taxon>
        <taxon>Bacillales</taxon>
        <taxon>Bacillaceae</taxon>
        <taxon>Priestia</taxon>
    </lineage>
</organism>
<evidence type="ECO:0000313" key="2">
    <source>
        <dbReference type="EMBL" id="MDW8517616.1"/>
    </source>
</evidence>
<comment type="caution">
    <text evidence="2">The sequence shown here is derived from an EMBL/GenBank/DDBJ whole genome shotgun (WGS) entry which is preliminary data.</text>
</comment>
<protein>
    <submittedName>
        <fullName evidence="2">Uncharacterized protein</fullName>
    </submittedName>
</protein>
<dbReference type="EMBL" id="JAWUZT010000054">
    <property type="protein sequence ID" value="MDW8517616.1"/>
    <property type="molecule type" value="Genomic_DNA"/>
</dbReference>
<sequence>MKHVYGSLPTPMHDPRMNQPTQGMPMQGMPMQGMPMQGMPMQGMPMQGMPMQGMPMQGMPMQGMPMPEMPPMQGMSMSGGADCGCGQKPSNLMPAMNQSMNAPLVQGENVQMPSKSMMPMHPMHSANKRSPGYF</sequence>